<dbReference type="GO" id="GO:0008360">
    <property type="term" value="P:regulation of cell shape"/>
    <property type="evidence" value="ECO:0007669"/>
    <property type="project" value="UniProtKB-KW"/>
</dbReference>
<keyword evidence="7 21" id="KW-0812">Transmembrane</keyword>
<dbReference type="GO" id="GO:0051301">
    <property type="term" value="P:cell division"/>
    <property type="evidence" value="ECO:0007669"/>
    <property type="project" value="UniProtKB-KW"/>
</dbReference>
<feature type="transmembrane region" description="Helical" evidence="21">
    <location>
        <begin position="44"/>
        <end position="62"/>
    </location>
</feature>
<evidence type="ECO:0000256" key="6">
    <source>
        <dbReference type="ARBA" id="ARBA00022679"/>
    </source>
</evidence>
<evidence type="ECO:0000256" key="21">
    <source>
        <dbReference type="SAM" id="Phobius"/>
    </source>
</evidence>
<keyword evidence="9" id="KW-0573">Peptidoglycan synthesis</keyword>
<feature type="transmembrane region" description="Helical" evidence="21">
    <location>
        <begin position="139"/>
        <end position="158"/>
    </location>
</feature>
<dbReference type="GO" id="GO:0009252">
    <property type="term" value="P:peptidoglycan biosynthetic process"/>
    <property type="evidence" value="ECO:0007669"/>
    <property type="project" value="UniProtKB-KW"/>
</dbReference>
<keyword evidence="3" id="KW-1003">Cell membrane</keyword>
<keyword evidence="12" id="KW-0131">Cell cycle</keyword>
<reference evidence="22 23" key="1">
    <citation type="journal article" date="2016" name="Nat. Commun.">
        <title>Thousands of microbial genomes shed light on interconnected biogeochemical processes in an aquifer system.</title>
        <authorList>
            <person name="Anantharaman K."/>
            <person name="Brown C.T."/>
            <person name="Hug L.A."/>
            <person name="Sharon I."/>
            <person name="Castelle C.J."/>
            <person name="Probst A.J."/>
            <person name="Thomas B.C."/>
            <person name="Singh A."/>
            <person name="Wilkins M.J."/>
            <person name="Karaoz U."/>
            <person name="Brodie E.L."/>
            <person name="Williams K.H."/>
            <person name="Hubbard S.S."/>
            <person name="Banfield J.F."/>
        </authorList>
    </citation>
    <scope>NUCLEOTIDE SEQUENCE [LARGE SCALE GENOMIC DNA]</scope>
</reference>
<dbReference type="PANTHER" id="PTHR30474">
    <property type="entry name" value="CELL CYCLE PROTEIN"/>
    <property type="match status" value="1"/>
</dbReference>
<feature type="transmembrane region" description="Helical" evidence="21">
    <location>
        <begin position="109"/>
        <end position="127"/>
    </location>
</feature>
<evidence type="ECO:0000256" key="8">
    <source>
        <dbReference type="ARBA" id="ARBA00022960"/>
    </source>
</evidence>
<feature type="transmembrane region" description="Helical" evidence="21">
    <location>
        <begin position="339"/>
        <end position="360"/>
    </location>
</feature>
<evidence type="ECO:0000256" key="7">
    <source>
        <dbReference type="ARBA" id="ARBA00022692"/>
    </source>
</evidence>
<evidence type="ECO:0000256" key="11">
    <source>
        <dbReference type="ARBA" id="ARBA00023136"/>
    </source>
</evidence>
<keyword evidence="10 21" id="KW-1133">Transmembrane helix</keyword>
<feature type="transmembrane region" description="Helical" evidence="21">
    <location>
        <begin position="306"/>
        <end position="327"/>
    </location>
</feature>
<evidence type="ECO:0000256" key="10">
    <source>
        <dbReference type="ARBA" id="ARBA00022989"/>
    </source>
</evidence>
<dbReference type="InterPro" id="IPR001182">
    <property type="entry name" value="FtsW/RodA"/>
</dbReference>
<sequence length="400" mass="43690">MRRYHAPDPWLILVTLFLVAFGLIMVSSASVVESFQVTGSNTYYFVRQLIFALIGLPIWFFLQRWDYHRFKPLATIALLVSLGLLVAVFIPGIGHEAGGSHRWIGAGDLTLQVTEVLKVGLVIYLAYWFDKKGNRVADWYLTFLPFVLLMLVIGGLIIAEPDMGTTAVIAGIAGAMYFAAGADIKHIGIALVGALVAGWGLIKMAPYRAARWLTFLNPASDPLGSSYHINQALIALGSGGLFGLGFGHSRQKFNFLPEASSDSIFAVIGEELGLLGVLFFVILPLAIFVWRGLAVAKNAPDRFGRLLALGVTVWIGWQAVINIGAISGLMPLTGVPLPFISQGGTSLVFAMIGAGILLNISRQTTGERGYEDPFSWWWNIWSRITNTISRAEHPGKRSRR</sequence>
<dbReference type="GO" id="GO:0005886">
    <property type="term" value="C:plasma membrane"/>
    <property type="evidence" value="ECO:0007669"/>
    <property type="project" value="UniProtKB-SubCell"/>
</dbReference>
<feature type="transmembrane region" description="Helical" evidence="21">
    <location>
        <begin position="74"/>
        <end position="94"/>
    </location>
</feature>
<comment type="pathway">
    <text evidence="2">Cell wall biogenesis; peptidoglycan biosynthesis.</text>
</comment>
<proteinExistence type="inferred from homology"/>
<dbReference type="EMBL" id="META01000004">
    <property type="protein sequence ID" value="OGB74108.1"/>
    <property type="molecule type" value="Genomic_DNA"/>
</dbReference>
<protein>
    <recommendedName>
        <fullName evidence="17">Probable peptidoglycan glycosyltransferase FtsW</fullName>
        <ecNumber evidence="19">2.4.99.28</ecNumber>
    </recommendedName>
    <alternativeName>
        <fullName evidence="18">Cell division protein FtsW</fullName>
    </alternativeName>
    <alternativeName>
        <fullName evidence="15">Cell wall polymerase</fullName>
    </alternativeName>
    <alternativeName>
        <fullName evidence="14">Peptidoglycan polymerase</fullName>
    </alternativeName>
</protein>
<evidence type="ECO:0000256" key="18">
    <source>
        <dbReference type="ARBA" id="ARBA00041418"/>
    </source>
</evidence>
<comment type="caution">
    <text evidence="22">The sequence shown here is derived from an EMBL/GenBank/DDBJ whole genome shotgun (WGS) entry which is preliminary data.</text>
</comment>
<dbReference type="STRING" id="1798535.A2V68_02120"/>
<dbReference type="PANTHER" id="PTHR30474:SF2">
    <property type="entry name" value="PEPTIDOGLYCAN GLYCOSYLTRANSFERASE FTSW-RELATED"/>
    <property type="match status" value="1"/>
</dbReference>
<dbReference type="PROSITE" id="PS00428">
    <property type="entry name" value="FTSW_RODA_SPOVE"/>
    <property type="match status" value="1"/>
</dbReference>
<evidence type="ECO:0000313" key="22">
    <source>
        <dbReference type="EMBL" id="OGB74108.1"/>
    </source>
</evidence>
<evidence type="ECO:0000256" key="13">
    <source>
        <dbReference type="ARBA" id="ARBA00023316"/>
    </source>
</evidence>
<keyword evidence="13" id="KW-0961">Cell wall biogenesis/degradation</keyword>
<evidence type="ECO:0000256" key="9">
    <source>
        <dbReference type="ARBA" id="ARBA00022984"/>
    </source>
</evidence>
<keyword evidence="8" id="KW-0133">Cell shape</keyword>
<dbReference type="InterPro" id="IPR018365">
    <property type="entry name" value="Cell_cycle_FtsW-rel_CS"/>
</dbReference>
<dbReference type="GO" id="GO:0071555">
    <property type="term" value="P:cell wall organization"/>
    <property type="evidence" value="ECO:0007669"/>
    <property type="project" value="UniProtKB-KW"/>
</dbReference>
<dbReference type="InterPro" id="IPR013437">
    <property type="entry name" value="FtsW"/>
</dbReference>
<evidence type="ECO:0000256" key="15">
    <source>
        <dbReference type="ARBA" id="ARBA00033270"/>
    </source>
</evidence>
<evidence type="ECO:0000256" key="4">
    <source>
        <dbReference type="ARBA" id="ARBA00022618"/>
    </source>
</evidence>
<evidence type="ECO:0000256" key="12">
    <source>
        <dbReference type="ARBA" id="ARBA00023306"/>
    </source>
</evidence>
<accession>A0A1F4NS54</accession>
<feature type="transmembrane region" description="Helical" evidence="21">
    <location>
        <begin position="272"/>
        <end position="294"/>
    </location>
</feature>
<organism evidence="22 23">
    <name type="scientific">candidate division Kazan bacterium RBG_13_50_9</name>
    <dbReference type="NCBI Taxonomy" id="1798535"/>
    <lineage>
        <taxon>Bacteria</taxon>
        <taxon>Bacteria division Kazan-3B-28</taxon>
    </lineage>
</organism>
<evidence type="ECO:0000256" key="1">
    <source>
        <dbReference type="ARBA" id="ARBA00004651"/>
    </source>
</evidence>
<evidence type="ECO:0000256" key="17">
    <source>
        <dbReference type="ARBA" id="ARBA00041185"/>
    </source>
</evidence>
<evidence type="ECO:0000256" key="20">
    <source>
        <dbReference type="ARBA" id="ARBA00049902"/>
    </source>
</evidence>
<keyword evidence="6" id="KW-0808">Transferase</keyword>
<comment type="similarity">
    <text evidence="16">Belongs to the SEDS family. FtsW subfamily.</text>
</comment>
<dbReference type="GO" id="GO:0008955">
    <property type="term" value="F:peptidoglycan glycosyltransferase activity"/>
    <property type="evidence" value="ECO:0007669"/>
    <property type="project" value="UniProtKB-EC"/>
</dbReference>
<evidence type="ECO:0000256" key="2">
    <source>
        <dbReference type="ARBA" id="ARBA00004752"/>
    </source>
</evidence>
<name>A0A1F4NS54_UNCK3</name>
<evidence type="ECO:0000256" key="3">
    <source>
        <dbReference type="ARBA" id="ARBA00022475"/>
    </source>
</evidence>
<dbReference type="AlphaFoldDB" id="A0A1F4NS54"/>
<keyword evidence="5" id="KW-0328">Glycosyltransferase</keyword>
<keyword evidence="11 21" id="KW-0472">Membrane</keyword>
<comment type="subcellular location">
    <subcellularLocation>
        <location evidence="1">Cell membrane</location>
        <topology evidence="1">Multi-pass membrane protein</topology>
    </subcellularLocation>
</comment>
<dbReference type="GO" id="GO:0015648">
    <property type="term" value="F:lipid-linked peptidoglycan transporter activity"/>
    <property type="evidence" value="ECO:0007669"/>
    <property type="project" value="TreeGrafter"/>
</dbReference>
<dbReference type="Proteomes" id="UP000176651">
    <property type="component" value="Unassembled WGS sequence"/>
</dbReference>
<feature type="transmembrane region" description="Helical" evidence="21">
    <location>
        <begin position="187"/>
        <end position="207"/>
    </location>
</feature>
<dbReference type="Pfam" id="PF01098">
    <property type="entry name" value="FTSW_RODA_SPOVE"/>
    <property type="match status" value="1"/>
</dbReference>
<gene>
    <name evidence="22" type="ORF">A2V68_02120</name>
</gene>
<evidence type="ECO:0000256" key="16">
    <source>
        <dbReference type="ARBA" id="ARBA00038053"/>
    </source>
</evidence>
<comment type="catalytic activity">
    <reaction evidence="20">
        <text>[GlcNAc-(1-&gt;4)-Mur2Ac(oyl-L-Ala-gamma-D-Glu-L-Lys-D-Ala-D-Ala)](n)-di-trans,octa-cis-undecaprenyl diphosphate + beta-D-GlcNAc-(1-&gt;4)-Mur2Ac(oyl-L-Ala-gamma-D-Glu-L-Lys-D-Ala-D-Ala)-di-trans,octa-cis-undecaprenyl diphosphate = [GlcNAc-(1-&gt;4)-Mur2Ac(oyl-L-Ala-gamma-D-Glu-L-Lys-D-Ala-D-Ala)](n+1)-di-trans,octa-cis-undecaprenyl diphosphate + di-trans,octa-cis-undecaprenyl diphosphate + H(+)</text>
        <dbReference type="Rhea" id="RHEA:23708"/>
        <dbReference type="Rhea" id="RHEA-COMP:9602"/>
        <dbReference type="Rhea" id="RHEA-COMP:9603"/>
        <dbReference type="ChEBI" id="CHEBI:15378"/>
        <dbReference type="ChEBI" id="CHEBI:58405"/>
        <dbReference type="ChEBI" id="CHEBI:60033"/>
        <dbReference type="ChEBI" id="CHEBI:78435"/>
        <dbReference type="EC" id="2.4.99.28"/>
    </reaction>
</comment>
<evidence type="ECO:0000313" key="23">
    <source>
        <dbReference type="Proteomes" id="UP000176651"/>
    </source>
</evidence>
<evidence type="ECO:0000256" key="19">
    <source>
        <dbReference type="ARBA" id="ARBA00044770"/>
    </source>
</evidence>
<feature type="transmembrane region" description="Helical" evidence="21">
    <location>
        <begin position="164"/>
        <end position="180"/>
    </location>
</feature>
<keyword evidence="4 22" id="KW-0132">Cell division</keyword>
<dbReference type="NCBIfam" id="TIGR02614">
    <property type="entry name" value="ftsW"/>
    <property type="match status" value="1"/>
</dbReference>
<evidence type="ECO:0000256" key="5">
    <source>
        <dbReference type="ARBA" id="ARBA00022676"/>
    </source>
</evidence>
<dbReference type="EC" id="2.4.99.28" evidence="19"/>
<dbReference type="GO" id="GO:0032153">
    <property type="term" value="C:cell division site"/>
    <property type="evidence" value="ECO:0007669"/>
    <property type="project" value="TreeGrafter"/>
</dbReference>
<evidence type="ECO:0000256" key="14">
    <source>
        <dbReference type="ARBA" id="ARBA00032370"/>
    </source>
</evidence>